<protein>
    <submittedName>
        <fullName evidence="5">Glycosyl transferase family 2</fullName>
    </submittedName>
</protein>
<dbReference type="RefSeq" id="WP_072755624.1">
    <property type="nucleotide sequence ID" value="NZ_FQUK01000014.1"/>
</dbReference>
<feature type="domain" description="Glycosyltransferase 2-like" evidence="4">
    <location>
        <begin position="17"/>
        <end position="138"/>
    </location>
</feature>
<dbReference type="Pfam" id="PF00535">
    <property type="entry name" value="Glycos_transf_2"/>
    <property type="match status" value="1"/>
</dbReference>
<evidence type="ECO:0000256" key="3">
    <source>
        <dbReference type="ARBA" id="ARBA00022679"/>
    </source>
</evidence>
<dbReference type="PANTHER" id="PTHR43179:SF12">
    <property type="entry name" value="GALACTOFURANOSYLTRANSFERASE GLFT2"/>
    <property type="match status" value="1"/>
</dbReference>
<organism evidence="5 6">
    <name type="scientific">Thermomonas hydrothermalis</name>
    <dbReference type="NCBI Taxonomy" id="213588"/>
    <lineage>
        <taxon>Bacteria</taxon>
        <taxon>Pseudomonadati</taxon>
        <taxon>Pseudomonadota</taxon>
        <taxon>Gammaproteobacteria</taxon>
        <taxon>Lysobacterales</taxon>
        <taxon>Lysobacteraceae</taxon>
        <taxon>Thermomonas</taxon>
    </lineage>
</organism>
<name>A0A1M4W798_9GAMM</name>
<dbReference type="OrthoDB" id="5123492at2"/>
<evidence type="ECO:0000313" key="5">
    <source>
        <dbReference type="EMBL" id="SHE77077.1"/>
    </source>
</evidence>
<proteinExistence type="inferred from homology"/>
<sequence length="283" mass="30055">MSRSGAALPIVLVPLGADEEVLDASLAALDAATPPGTRVWLADDAQTGPRGQAILQRWLSTTRLCAEHTRRRAPLGEAAHIAQALAACAEQDVVVLAADAHPTPGWLERMAACLASDPAIATVTPWSNAGEGLAWPRMGEVVPLAEPPERLARACARLPAVAVDVPVAVAHAVLLRGQACRQAGGVDAASFQSWPAALIDLSCRLAGLGGRNVLCPQAFVLRERESALRDEDAERLRARWPGWHAGIARLLMDDPLHAWRQRLHDALAEESGVTLQPDLFAAL</sequence>
<gene>
    <name evidence="5" type="ORF">SAMN02745204_01111</name>
</gene>
<evidence type="ECO:0000313" key="6">
    <source>
        <dbReference type="Proteomes" id="UP000242857"/>
    </source>
</evidence>
<dbReference type="EMBL" id="FQUK01000014">
    <property type="protein sequence ID" value="SHE77077.1"/>
    <property type="molecule type" value="Genomic_DNA"/>
</dbReference>
<keyword evidence="6" id="KW-1185">Reference proteome</keyword>
<dbReference type="InterPro" id="IPR001173">
    <property type="entry name" value="Glyco_trans_2-like"/>
</dbReference>
<accession>A0A1M4W798</accession>
<dbReference type="AlphaFoldDB" id="A0A1M4W798"/>
<reference evidence="6" key="1">
    <citation type="submission" date="2016-11" db="EMBL/GenBank/DDBJ databases">
        <authorList>
            <person name="Varghese N."/>
            <person name="Submissions S."/>
        </authorList>
    </citation>
    <scope>NUCLEOTIDE SEQUENCE [LARGE SCALE GENOMIC DNA]</scope>
    <source>
        <strain evidence="6">DSM 14834</strain>
    </source>
</reference>
<dbReference type="GO" id="GO:0016757">
    <property type="term" value="F:glycosyltransferase activity"/>
    <property type="evidence" value="ECO:0007669"/>
    <property type="project" value="UniProtKB-KW"/>
</dbReference>
<evidence type="ECO:0000256" key="1">
    <source>
        <dbReference type="ARBA" id="ARBA00006739"/>
    </source>
</evidence>
<dbReference type="SUPFAM" id="SSF53448">
    <property type="entry name" value="Nucleotide-diphospho-sugar transferases"/>
    <property type="match status" value="1"/>
</dbReference>
<evidence type="ECO:0000256" key="2">
    <source>
        <dbReference type="ARBA" id="ARBA00022676"/>
    </source>
</evidence>
<keyword evidence="2" id="KW-0328">Glycosyltransferase</keyword>
<keyword evidence="3 5" id="KW-0808">Transferase</keyword>
<dbReference type="Gene3D" id="3.90.550.10">
    <property type="entry name" value="Spore Coat Polysaccharide Biosynthesis Protein SpsA, Chain A"/>
    <property type="match status" value="1"/>
</dbReference>
<comment type="similarity">
    <text evidence="1">Belongs to the glycosyltransferase 2 family.</text>
</comment>
<dbReference type="Proteomes" id="UP000242857">
    <property type="component" value="Unassembled WGS sequence"/>
</dbReference>
<dbReference type="STRING" id="213588.SAMN02745204_01111"/>
<evidence type="ECO:0000259" key="4">
    <source>
        <dbReference type="Pfam" id="PF00535"/>
    </source>
</evidence>
<dbReference type="InterPro" id="IPR029044">
    <property type="entry name" value="Nucleotide-diphossugar_trans"/>
</dbReference>
<dbReference type="PANTHER" id="PTHR43179">
    <property type="entry name" value="RHAMNOSYLTRANSFERASE WBBL"/>
    <property type="match status" value="1"/>
</dbReference>